<dbReference type="Pfam" id="PF04186">
    <property type="entry name" value="FxsA"/>
    <property type="match status" value="1"/>
</dbReference>
<dbReference type="InterPro" id="IPR007313">
    <property type="entry name" value="FxsA"/>
</dbReference>
<dbReference type="NCBIfam" id="NF008528">
    <property type="entry name" value="PRK11463.1-2"/>
    <property type="match status" value="1"/>
</dbReference>
<gene>
    <name evidence="2" type="ORF">H9659_06335</name>
</gene>
<organism evidence="2 3">
    <name type="scientific">Sporosarcina gallistercoris</name>
    <dbReference type="NCBI Taxonomy" id="2762245"/>
    <lineage>
        <taxon>Bacteria</taxon>
        <taxon>Bacillati</taxon>
        <taxon>Bacillota</taxon>
        <taxon>Bacilli</taxon>
        <taxon>Bacillales</taxon>
        <taxon>Caryophanaceae</taxon>
        <taxon>Sporosarcina</taxon>
    </lineage>
</organism>
<keyword evidence="3" id="KW-1185">Reference proteome</keyword>
<evidence type="ECO:0000256" key="1">
    <source>
        <dbReference type="SAM" id="Phobius"/>
    </source>
</evidence>
<feature type="transmembrane region" description="Helical" evidence="1">
    <location>
        <begin position="26"/>
        <end position="46"/>
    </location>
</feature>
<name>A0ABR8PID8_9BACL</name>
<dbReference type="PANTHER" id="PTHR35335:SF1">
    <property type="entry name" value="UPF0716 PROTEIN FXSA"/>
    <property type="match status" value="1"/>
</dbReference>
<dbReference type="EMBL" id="JACSQY010000003">
    <property type="protein sequence ID" value="MBD7907941.1"/>
    <property type="molecule type" value="Genomic_DNA"/>
</dbReference>
<keyword evidence="1" id="KW-0812">Transmembrane</keyword>
<feature type="transmembrane region" description="Helical" evidence="1">
    <location>
        <begin position="75"/>
        <end position="100"/>
    </location>
</feature>
<comment type="caution">
    <text evidence="2">The sequence shown here is derived from an EMBL/GenBank/DDBJ whole genome shotgun (WGS) entry which is preliminary data.</text>
</comment>
<evidence type="ECO:0000313" key="2">
    <source>
        <dbReference type="EMBL" id="MBD7907941.1"/>
    </source>
</evidence>
<dbReference type="Proteomes" id="UP000659496">
    <property type="component" value="Unassembled WGS sequence"/>
</dbReference>
<evidence type="ECO:0000313" key="3">
    <source>
        <dbReference type="Proteomes" id="UP000659496"/>
    </source>
</evidence>
<protein>
    <submittedName>
        <fullName evidence="2">FxsA family protein</fullName>
    </submittedName>
</protein>
<reference evidence="2 3" key="1">
    <citation type="submission" date="2020-08" db="EMBL/GenBank/DDBJ databases">
        <title>A Genomic Blueprint of the Chicken Gut Microbiome.</title>
        <authorList>
            <person name="Gilroy R."/>
            <person name="Ravi A."/>
            <person name="Getino M."/>
            <person name="Pursley I."/>
            <person name="Horton D.L."/>
            <person name="Alikhan N.-F."/>
            <person name="Baker D."/>
            <person name="Gharbi K."/>
            <person name="Hall N."/>
            <person name="Watson M."/>
            <person name="Adriaenssens E.M."/>
            <person name="Foster-Nyarko E."/>
            <person name="Jarju S."/>
            <person name="Secka A."/>
            <person name="Antonio M."/>
            <person name="Oren A."/>
            <person name="Chaudhuri R."/>
            <person name="La Ragione R.M."/>
            <person name="Hildebrand F."/>
            <person name="Pallen M.J."/>
        </authorList>
    </citation>
    <scope>NUCLEOTIDE SEQUENCE [LARGE SCALE GENOMIC DNA]</scope>
    <source>
        <strain evidence="2 3">Sa3CUA8</strain>
    </source>
</reference>
<proteinExistence type="predicted"/>
<keyword evidence="1" id="KW-0472">Membrane</keyword>
<accession>A0ABR8PID8</accession>
<sequence>MKWLVLLFLIVPASELTLLLVAGNQLGVMPTLIIILVTGIGGAYLAKRQGFKAITEFRERIAAGDAPGPPIIDGLCIFAGGLLLLVPGFITDVIGLLLLFSWPRKMIRPFIIQQIYKKMKKGTLIIR</sequence>
<dbReference type="RefSeq" id="WP_191689085.1">
    <property type="nucleotide sequence ID" value="NZ_JACSQY010000003.1"/>
</dbReference>
<dbReference type="PANTHER" id="PTHR35335">
    <property type="entry name" value="UPF0716 PROTEIN FXSA"/>
    <property type="match status" value="1"/>
</dbReference>
<keyword evidence="1" id="KW-1133">Transmembrane helix</keyword>